<protein>
    <submittedName>
        <fullName evidence="1">Uncharacterized protein</fullName>
    </submittedName>
</protein>
<keyword evidence="2" id="KW-1185">Reference proteome</keyword>
<accession>A0ABR2KQL7</accession>
<dbReference type="EMBL" id="JAPFFF010000003">
    <property type="protein sequence ID" value="KAK8893118.1"/>
    <property type="molecule type" value="Genomic_DNA"/>
</dbReference>
<reference evidence="1 2" key="1">
    <citation type="submission" date="2024-04" db="EMBL/GenBank/DDBJ databases">
        <title>Tritrichomonas musculus Genome.</title>
        <authorList>
            <person name="Alves-Ferreira E."/>
            <person name="Grigg M."/>
            <person name="Lorenzi H."/>
            <person name="Galac M."/>
        </authorList>
    </citation>
    <scope>NUCLEOTIDE SEQUENCE [LARGE SCALE GENOMIC DNA]</scope>
    <source>
        <strain evidence="1 2">EAF2021</strain>
    </source>
</reference>
<name>A0ABR2KQL7_9EUKA</name>
<evidence type="ECO:0000313" key="1">
    <source>
        <dbReference type="EMBL" id="KAK8893118.1"/>
    </source>
</evidence>
<organism evidence="1 2">
    <name type="scientific">Tritrichomonas musculus</name>
    <dbReference type="NCBI Taxonomy" id="1915356"/>
    <lineage>
        <taxon>Eukaryota</taxon>
        <taxon>Metamonada</taxon>
        <taxon>Parabasalia</taxon>
        <taxon>Tritrichomonadida</taxon>
        <taxon>Tritrichomonadidae</taxon>
        <taxon>Tritrichomonas</taxon>
    </lineage>
</organism>
<sequence length="107" mass="12375">MILLLNNEDDNHNEYSVSVESAIENVNQIRETLKPVFKLLVEKINEIEAEFNYYPTIDVINEGLKNAILKDELVRDDIIDVVGRYVNKEIHLEAQDTITDGTIKVRF</sequence>
<proteinExistence type="predicted"/>
<evidence type="ECO:0000313" key="2">
    <source>
        <dbReference type="Proteomes" id="UP001470230"/>
    </source>
</evidence>
<comment type="caution">
    <text evidence="1">The sequence shown here is derived from an EMBL/GenBank/DDBJ whole genome shotgun (WGS) entry which is preliminary data.</text>
</comment>
<dbReference type="Proteomes" id="UP001470230">
    <property type="component" value="Unassembled WGS sequence"/>
</dbReference>
<gene>
    <name evidence="1" type="ORF">M9Y10_021533</name>
</gene>